<keyword evidence="2" id="KW-1185">Reference proteome</keyword>
<gene>
    <name evidence="1" type="ORF">TcWFU_000441</name>
</gene>
<dbReference type="Proteomes" id="UP001651158">
    <property type="component" value="Unassembled WGS sequence"/>
</dbReference>
<comment type="caution">
    <text evidence="1">The sequence shown here is derived from an EMBL/GenBank/DDBJ whole genome shotgun (WGS) entry which is preliminary data.</text>
</comment>
<proteinExistence type="predicted"/>
<dbReference type="EMBL" id="JAKROA010000002">
    <property type="protein sequence ID" value="KAL5109690.1"/>
    <property type="molecule type" value="Genomic_DNA"/>
</dbReference>
<organism evidence="1 2">
    <name type="scientific">Taenia crassiceps</name>
    <dbReference type="NCBI Taxonomy" id="6207"/>
    <lineage>
        <taxon>Eukaryota</taxon>
        <taxon>Metazoa</taxon>
        <taxon>Spiralia</taxon>
        <taxon>Lophotrochozoa</taxon>
        <taxon>Platyhelminthes</taxon>
        <taxon>Cestoda</taxon>
        <taxon>Eucestoda</taxon>
        <taxon>Cyclophyllidea</taxon>
        <taxon>Taeniidae</taxon>
        <taxon>Taenia</taxon>
    </lineage>
</organism>
<sequence length="149" mass="16767">MRRFEALCNEYGHSLAVNAPTWWYECASLQSFGCDDWLANALFMHSVYYQSTDQCLVFLVARLVMVLWSSCPPILRSLLAQLSPFSCLRPCPGDRNLCFRGPSPLLHLRADCCCLISLFALTSPTNALDSSSAHVRWFAVFASAFFEVL</sequence>
<evidence type="ECO:0000313" key="1">
    <source>
        <dbReference type="EMBL" id="KAL5109690.1"/>
    </source>
</evidence>
<name>A0ABR4QJW6_9CEST</name>
<reference evidence="1 2" key="1">
    <citation type="journal article" date="2022" name="Front. Cell. Infect. Microbiol.">
        <title>The Genomes of Two Strains of Taenia crassiceps the Animal Model for the Study of Human Cysticercosis.</title>
        <authorList>
            <person name="Bobes R.J."/>
            <person name="Estrada K."/>
            <person name="Rios-Valencia D.G."/>
            <person name="Calderon-Gallegos A."/>
            <person name="de la Torre P."/>
            <person name="Carrero J.C."/>
            <person name="Sanchez-Flores A."/>
            <person name="Laclette J.P."/>
        </authorList>
    </citation>
    <scope>NUCLEOTIDE SEQUENCE [LARGE SCALE GENOMIC DNA]</scope>
    <source>
        <strain evidence="1">WFUcys</strain>
    </source>
</reference>
<accession>A0ABR4QJW6</accession>
<evidence type="ECO:0000313" key="2">
    <source>
        <dbReference type="Proteomes" id="UP001651158"/>
    </source>
</evidence>
<protein>
    <submittedName>
        <fullName evidence="1">Uncharacterized protein</fullName>
    </submittedName>
</protein>